<dbReference type="GO" id="GO:0008270">
    <property type="term" value="F:zinc ion binding"/>
    <property type="evidence" value="ECO:0007669"/>
    <property type="project" value="UniProtKB-KW"/>
</dbReference>
<evidence type="ECO:0000256" key="7">
    <source>
        <dbReference type="SAM" id="Coils"/>
    </source>
</evidence>
<keyword evidence="5" id="KW-0862">Zinc</keyword>
<accession>A0A2T7PHV9</accession>
<dbReference type="SUPFAM" id="SSF57850">
    <property type="entry name" value="RING/U-box"/>
    <property type="match status" value="1"/>
</dbReference>
<dbReference type="Gene3D" id="2.60.210.10">
    <property type="entry name" value="Apoptosis, Tumor Necrosis Factor Receptor Associated Protein 2, Chain A"/>
    <property type="match status" value="1"/>
</dbReference>
<name>A0A2T7PHV9_POMCA</name>
<dbReference type="GO" id="GO:0031625">
    <property type="term" value="F:ubiquitin protein ligase binding"/>
    <property type="evidence" value="ECO:0007669"/>
    <property type="project" value="TreeGrafter"/>
</dbReference>
<dbReference type="SUPFAM" id="SSF57845">
    <property type="entry name" value="B-box zinc-binding domain"/>
    <property type="match status" value="1"/>
</dbReference>
<evidence type="ECO:0000313" key="12">
    <source>
        <dbReference type="EMBL" id="PVD33008.1"/>
    </source>
</evidence>
<feature type="region of interest" description="Disordered" evidence="8">
    <location>
        <begin position="512"/>
        <end position="539"/>
    </location>
</feature>
<keyword evidence="13" id="KW-1185">Reference proteome</keyword>
<dbReference type="Gene3D" id="3.30.40.10">
    <property type="entry name" value="Zinc/RING finger domain, C3HC4 (zinc finger)"/>
    <property type="match status" value="1"/>
</dbReference>
<dbReference type="CDD" id="cd16619">
    <property type="entry name" value="mRING-HC-C4C4_TRIM37_C-VIII"/>
    <property type="match status" value="1"/>
</dbReference>
<feature type="domain" description="MATH" evidence="11">
    <location>
        <begin position="336"/>
        <end position="465"/>
    </location>
</feature>
<evidence type="ECO:0000256" key="4">
    <source>
        <dbReference type="ARBA" id="ARBA00022771"/>
    </source>
</evidence>
<organism evidence="12 13">
    <name type="scientific">Pomacea canaliculata</name>
    <name type="common">Golden apple snail</name>
    <dbReference type="NCBI Taxonomy" id="400727"/>
    <lineage>
        <taxon>Eukaryota</taxon>
        <taxon>Metazoa</taxon>
        <taxon>Spiralia</taxon>
        <taxon>Lophotrochozoa</taxon>
        <taxon>Mollusca</taxon>
        <taxon>Gastropoda</taxon>
        <taxon>Caenogastropoda</taxon>
        <taxon>Architaenioglossa</taxon>
        <taxon>Ampullarioidea</taxon>
        <taxon>Ampullariidae</taxon>
        <taxon>Pomacea</taxon>
    </lineage>
</organism>
<dbReference type="CDD" id="cd03773">
    <property type="entry name" value="MATH_TRIM37"/>
    <property type="match status" value="1"/>
</dbReference>
<dbReference type="GO" id="GO:0016235">
    <property type="term" value="C:aggresome"/>
    <property type="evidence" value="ECO:0007669"/>
    <property type="project" value="TreeGrafter"/>
</dbReference>
<feature type="compositionally biased region" description="Basic and acidic residues" evidence="8">
    <location>
        <begin position="1034"/>
        <end position="1047"/>
    </location>
</feature>
<evidence type="ECO:0000259" key="9">
    <source>
        <dbReference type="PROSITE" id="PS50089"/>
    </source>
</evidence>
<dbReference type="InterPro" id="IPR000315">
    <property type="entry name" value="Znf_B-box"/>
</dbReference>
<dbReference type="PANTHER" id="PTHR36754">
    <property type="entry name" value="E3 UBIQUITIN-PROTEIN LIGASE TRIM37"/>
    <property type="match status" value="1"/>
</dbReference>
<dbReference type="GO" id="GO:0070842">
    <property type="term" value="P:aggresome assembly"/>
    <property type="evidence" value="ECO:0007669"/>
    <property type="project" value="TreeGrafter"/>
</dbReference>
<reference evidence="12 13" key="1">
    <citation type="submission" date="2018-04" db="EMBL/GenBank/DDBJ databases">
        <title>The genome of golden apple snail Pomacea canaliculata provides insight into stress tolerance and invasive adaptation.</title>
        <authorList>
            <person name="Liu C."/>
            <person name="Liu B."/>
            <person name="Ren Y."/>
            <person name="Zhang Y."/>
            <person name="Wang H."/>
            <person name="Li S."/>
            <person name="Jiang F."/>
            <person name="Yin L."/>
            <person name="Zhang G."/>
            <person name="Qian W."/>
            <person name="Fan W."/>
        </authorList>
    </citation>
    <scope>NUCLEOTIDE SEQUENCE [LARGE SCALE GENOMIC DNA]</scope>
    <source>
        <strain evidence="12">SZHN2017</strain>
        <tissue evidence="12">Muscle</tissue>
    </source>
</reference>
<evidence type="ECO:0008006" key="14">
    <source>
        <dbReference type="Google" id="ProtNLM"/>
    </source>
</evidence>
<evidence type="ECO:0000256" key="1">
    <source>
        <dbReference type="ARBA" id="ARBA00004496"/>
    </source>
</evidence>
<dbReference type="Pfam" id="PF00643">
    <property type="entry name" value="zf-B_box"/>
    <property type="match status" value="1"/>
</dbReference>
<dbReference type="GO" id="GO:0006513">
    <property type="term" value="P:protein monoubiquitination"/>
    <property type="evidence" value="ECO:0007669"/>
    <property type="project" value="TreeGrafter"/>
</dbReference>
<evidence type="ECO:0000256" key="8">
    <source>
        <dbReference type="SAM" id="MobiDB-lite"/>
    </source>
</evidence>
<dbReference type="EMBL" id="PZQS01000004">
    <property type="protein sequence ID" value="PVD33008.1"/>
    <property type="molecule type" value="Genomic_DNA"/>
</dbReference>
<dbReference type="InterPro" id="IPR053003">
    <property type="entry name" value="TRIM_RBCC_E3_ubiq-ligases"/>
</dbReference>
<dbReference type="InterPro" id="IPR003649">
    <property type="entry name" value="Bbox_C"/>
</dbReference>
<evidence type="ECO:0000259" key="10">
    <source>
        <dbReference type="PROSITE" id="PS50119"/>
    </source>
</evidence>
<sequence length="1047" mass="115306">MTHRLGDEASPSPISIDDDDDFPRFLEHAKVDMSSVSPHNGYKRVRFREDYEVRWLTSPNANTEYASLAEVFRCFICMEKLRDARLCPHCSKLCCFACIRRWLTEQRSQCPHCRASLHIHELVNCRWAEEVTQQLDTLQQCTPSHRADTSDKDQCNEHQEKLTVYCWTCKDCICHQCALWGGTHSGHTFKPLDGIYEEHAKKIVDELSQLRRRHVELISLVQDVERNIESVKNAKDERVREIRNAVELMIARLESQLKSKLLTLMGQRSRLTQEAELWESVLEKVGGELGNSGRSELVRRSSEIMELFRQVHLRPMASFVSAPVPADFTSEIVPQYDTSTFVMKNFSVLRQRADPVYSPPLSVSGLSWRLKVYPDGNGVVRGNYLSVFLELSAGLPETSKYEYRVEMVHQASRDASKNIVREFASDFEVGECWGYNRFFRLDLLASEGYLDTSNNHDTLTLRFQVRPPTFYQKSRDQQWYIGQLEATQAQHIHQINDLKERLHLEMSRNKCGKKVNTPVPEVPLPLLDSQTAEGTTGGTSLYSLSKVVQVPQCRETHADEGENNEGSLSSSSSSSSQTTDFNDGLSEEDLEDLEETGTSLCISSGSGIAATADNSNDENDIDEETMSVDNDVGDSLHWEENDLDQLGNSSRVARTTNNLSRPDTSVQDDEASLMRFLEQHSSDVDQHWLLPSRSALAAILPWKQGEALETSSLLQTQRWLDSLETDLNLASSEANSGSNSKRLLDVKNLLGPPKCAASGSSLSFSGAKGGASACPIIEAGAVVDIAGLCGSVSPMPSDVLEHIHARFTELAATTMAVANSAVTSETEARRYRNGGKTKKASHSAMVQPMRNSLEQHSLHHGDVMDRPARLCNASQNLQQIPNITAESLFSNLSLEEISIDDLSVESPSAAQAVTGESLKLEGECDNRKHSISEASGTSVSKKDAAGLHWSFSFLKTAKTDGKTKTSAPSSMHKGDKDSSVDLPPDGTAASSSSGSSRVASGGSASTGVAAVSPNGNSSAGAPGPQVEFSTQATNKDRTESRDDPSVV</sequence>
<evidence type="ECO:0000259" key="11">
    <source>
        <dbReference type="PROSITE" id="PS50144"/>
    </source>
</evidence>
<evidence type="ECO:0000313" key="13">
    <source>
        <dbReference type="Proteomes" id="UP000245119"/>
    </source>
</evidence>
<dbReference type="GO" id="GO:0005164">
    <property type="term" value="F:tumor necrosis factor receptor binding"/>
    <property type="evidence" value="ECO:0007669"/>
    <property type="project" value="TreeGrafter"/>
</dbReference>
<dbReference type="GO" id="GO:0005778">
    <property type="term" value="C:peroxisomal membrane"/>
    <property type="evidence" value="ECO:0007669"/>
    <property type="project" value="TreeGrafter"/>
</dbReference>
<dbReference type="Pfam" id="PF22486">
    <property type="entry name" value="MATH_2"/>
    <property type="match status" value="1"/>
</dbReference>
<dbReference type="InterPro" id="IPR001841">
    <property type="entry name" value="Znf_RING"/>
</dbReference>
<feature type="domain" description="B box-type" evidence="10">
    <location>
        <begin position="150"/>
        <end position="192"/>
    </location>
</feature>
<feature type="coiled-coil region" evidence="7">
    <location>
        <begin position="207"/>
        <end position="241"/>
    </location>
</feature>
<dbReference type="PROSITE" id="PS50144">
    <property type="entry name" value="MATH"/>
    <property type="match status" value="1"/>
</dbReference>
<protein>
    <recommendedName>
        <fullName evidence="14">E3 ubiquitin-protein ligase TRIM37</fullName>
    </recommendedName>
</protein>
<dbReference type="InterPro" id="IPR013083">
    <property type="entry name" value="Znf_RING/FYVE/PHD"/>
</dbReference>
<dbReference type="SUPFAM" id="SSF49599">
    <property type="entry name" value="TRAF domain-like"/>
    <property type="match status" value="1"/>
</dbReference>
<dbReference type="PANTHER" id="PTHR36754:SF2">
    <property type="entry name" value="E3 UBIQUITIN-PROTEIN LIGASE TRIM37"/>
    <property type="match status" value="1"/>
</dbReference>
<dbReference type="AlphaFoldDB" id="A0A2T7PHV9"/>
<dbReference type="GO" id="GO:0061630">
    <property type="term" value="F:ubiquitin protein ligase activity"/>
    <property type="evidence" value="ECO:0007669"/>
    <property type="project" value="TreeGrafter"/>
</dbReference>
<evidence type="ECO:0000256" key="5">
    <source>
        <dbReference type="ARBA" id="ARBA00022833"/>
    </source>
</evidence>
<dbReference type="Gene3D" id="3.30.160.60">
    <property type="entry name" value="Classic Zinc Finger"/>
    <property type="match status" value="1"/>
</dbReference>
<dbReference type="PROSITE" id="PS50089">
    <property type="entry name" value="ZF_RING_2"/>
    <property type="match status" value="1"/>
</dbReference>
<dbReference type="SMART" id="SM00502">
    <property type="entry name" value="BBC"/>
    <property type="match status" value="1"/>
</dbReference>
<proteinExistence type="predicted"/>
<evidence type="ECO:0000256" key="3">
    <source>
        <dbReference type="ARBA" id="ARBA00022723"/>
    </source>
</evidence>
<dbReference type="Proteomes" id="UP000245119">
    <property type="component" value="Linkage Group LG4"/>
</dbReference>
<comment type="subcellular location">
    <subcellularLocation>
        <location evidence="1">Cytoplasm</location>
    </subcellularLocation>
</comment>
<gene>
    <name evidence="12" type="ORF">C0Q70_08456</name>
</gene>
<keyword evidence="4 6" id="KW-0863">Zinc-finger</keyword>
<dbReference type="GO" id="GO:0051865">
    <property type="term" value="P:protein autoubiquitination"/>
    <property type="evidence" value="ECO:0007669"/>
    <property type="project" value="TreeGrafter"/>
</dbReference>
<keyword evidence="2" id="KW-0963">Cytoplasm</keyword>
<feature type="compositionally biased region" description="Low complexity" evidence="8">
    <location>
        <begin position="567"/>
        <end position="576"/>
    </location>
</feature>
<dbReference type="InterPro" id="IPR002083">
    <property type="entry name" value="MATH/TRAF_dom"/>
</dbReference>
<evidence type="ECO:0000256" key="6">
    <source>
        <dbReference type="PROSITE-ProRule" id="PRU00024"/>
    </source>
</evidence>
<feature type="compositionally biased region" description="Polar residues" evidence="8">
    <location>
        <begin position="528"/>
        <end position="539"/>
    </location>
</feature>
<dbReference type="CDD" id="cd19779">
    <property type="entry name" value="Bbox2_TRIM37_C-VIII"/>
    <property type="match status" value="1"/>
</dbReference>
<feature type="compositionally biased region" description="Low complexity" evidence="8">
    <location>
        <begin position="986"/>
        <end position="1012"/>
    </location>
</feature>
<dbReference type="OrthoDB" id="192247at2759"/>
<dbReference type="InterPro" id="IPR008974">
    <property type="entry name" value="TRAF-like"/>
</dbReference>
<feature type="domain" description="RING-type" evidence="9">
    <location>
        <begin position="74"/>
        <end position="114"/>
    </location>
</feature>
<dbReference type="SMART" id="SM00336">
    <property type="entry name" value="BBOX"/>
    <property type="match status" value="1"/>
</dbReference>
<keyword evidence="3" id="KW-0479">Metal-binding</keyword>
<comment type="caution">
    <text evidence="12">The sequence shown here is derived from an EMBL/GenBank/DDBJ whole genome shotgun (WGS) entry which is preliminary data.</text>
</comment>
<dbReference type="PROSITE" id="PS50119">
    <property type="entry name" value="ZF_BBOX"/>
    <property type="match status" value="1"/>
</dbReference>
<keyword evidence="7" id="KW-0175">Coiled coil</keyword>
<feature type="compositionally biased region" description="Acidic residues" evidence="8">
    <location>
        <begin position="585"/>
        <end position="595"/>
    </location>
</feature>
<feature type="region of interest" description="Disordered" evidence="8">
    <location>
        <begin position="556"/>
        <end position="622"/>
    </location>
</feature>
<dbReference type="InterPro" id="IPR037299">
    <property type="entry name" value="TRIM37_MATH"/>
</dbReference>
<dbReference type="SMART" id="SM00061">
    <property type="entry name" value="MATH"/>
    <property type="match status" value="1"/>
</dbReference>
<evidence type="ECO:0000256" key="2">
    <source>
        <dbReference type="ARBA" id="ARBA00022490"/>
    </source>
</evidence>
<feature type="region of interest" description="Disordered" evidence="8">
    <location>
        <begin position="958"/>
        <end position="1047"/>
    </location>
</feature>